<proteinExistence type="predicted"/>
<sequence>MSRFRVPASESRNLSSQSIDRRSALRCGLALGALGTGASIAVGGQLTGKIRKSLKYSMIGERIPLLQQFKMLRRSGFDGVEISLRDGLVPKDVLAAVEATEIQVHGVINGANDDCSGSIELCQQVGGNTVLIIAREIKTLRYDDNFARALDVVRKAIPLAEKHDVRLLVENVRASFLKTAEEMARFIDELKSPVVGAYFDTGNTITWTKQSAEHWAHVLGPRTVKLDIKDRGHAVFGDPKLKSQMAVGTDGGEVHWQNVRKELAAVSFCGWASAEVKGGDEQRLTGIADWMDQVLHL</sequence>
<dbReference type="PANTHER" id="PTHR12110">
    <property type="entry name" value="HYDROXYPYRUVATE ISOMERASE"/>
    <property type="match status" value="1"/>
</dbReference>
<dbReference type="Gene3D" id="3.20.20.150">
    <property type="entry name" value="Divalent-metal-dependent TIM barrel enzymes"/>
    <property type="match status" value="1"/>
</dbReference>
<dbReference type="InterPro" id="IPR013022">
    <property type="entry name" value="Xyl_isomerase-like_TIM-brl"/>
</dbReference>
<keyword evidence="2" id="KW-0413">Isomerase</keyword>
<dbReference type="Pfam" id="PF01261">
    <property type="entry name" value="AP_endonuc_2"/>
    <property type="match status" value="1"/>
</dbReference>
<evidence type="ECO:0000259" key="1">
    <source>
        <dbReference type="Pfam" id="PF01261"/>
    </source>
</evidence>
<evidence type="ECO:0000313" key="2">
    <source>
        <dbReference type="EMBL" id="QDT11115.1"/>
    </source>
</evidence>
<protein>
    <submittedName>
        <fullName evidence="2">Xylose isomerase-like TIM barrel</fullName>
    </submittedName>
</protein>
<dbReference type="InterPro" id="IPR050312">
    <property type="entry name" value="IolE/XylAMocC-like"/>
</dbReference>
<dbReference type="EMBL" id="CP036526">
    <property type="protein sequence ID" value="QDT11115.1"/>
    <property type="molecule type" value="Genomic_DNA"/>
</dbReference>
<organism evidence="2 3">
    <name type="scientific">Stieleria marina</name>
    <dbReference type="NCBI Taxonomy" id="1930275"/>
    <lineage>
        <taxon>Bacteria</taxon>
        <taxon>Pseudomonadati</taxon>
        <taxon>Planctomycetota</taxon>
        <taxon>Planctomycetia</taxon>
        <taxon>Pirellulales</taxon>
        <taxon>Pirellulaceae</taxon>
        <taxon>Stieleria</taxon>
    </lineage>
</organism>
<dbReference type="AlphaFoldDB" id="A0A517NVG2"/>
<dbReference type="InterPro" id="IPR036237">
    <property type="entry name" value="Xyl_isomerase-like_sf"/>
</dbReference>
<dbReference type="RefSeq" id="WP_419188966.1">
    <property type="nucleotide sequence ID" value="NZ_CP036526.1"/>
</dbReference>
<accession>A0A517NVG2</accession>
<name>A0A517NVG2_9BACT</name>
<gene>
    <name evidence="2" type="ORF">K239x_31090</name>
</gene>
<dbReference type="GO" id="GO:0016853">
    <property type="term" value="F:isomerase activity"/>
    <property type="evidence" value="ECO:0007669"/>
    <property type="project" value="UniProtKB-KW"/>
</dbReference>
<evidence type="ECO:0000313" key="3">
    <source>
        <dbReference type="Proteomes" id="UP000319817"/>
    </source>
</evidence>
<reference evidence="2 3" key="1">
    <citation type="submission" date="2019-02" db="EMBL/GenBank/DDBJ databases">
        <title>Deep-cultivation of Planctomycetes and their phenomic and genomic characterization uncovers novel biology.</title>
        <authorList>
            <person name="Wiegand S."/>
            <person name="Jogler M."/>
            <person name="Boedeker C."/>
            <person name="Pinto D."/>
            <person name="Vollmers J."/>
            <person name="Rivas-Marin E."/>
            <person name="Kohn T."/>
            <person name="Peeters S.H."/>
            <person name="Heuer A."/>
            <person name="Rast P."/>
            <person name="Oberbeckmann S."/>
            <person name="Bunk B."/>
            <person name="Jeske O."/>
            <person name="Meyerdierks A."/>
            <person name="Storesund J.E."/>
            <person name="Kallscheuer N."/>
            <person name="Luecker S."/>
            <person name="Lage O.M."/>
            <person name="Pohl T."/>
            <person name="Merkel B.J."/>
            <person name="Hornburger P."/>
            <person name="Mueller R.-W."/>
            <person name="Bruemmer F."/>
            <person name="Labrenz M."/>
            <person name="Spormann A.M."/>
            <person name="Op den Camp H."/>
            <person name="Overmann J."/>
            <person name="Amann R."/>
            <person name="Jetten M.S.M."/>
            <person name="Mascher T."/>
            <person name="Medema M.H."/>
            <person name="Devos D.P."/>
            <person name="Kaster A.-K."/>
            <person name="Ovreas L."/>
            <person name="Rohde M."/>
            <person name="Galperin M.Y."/>
            <person name="Jogler C."/>
        </authorList>
    </citation>
    <scope>NUCLEOTIDE SEQUENCE [LARGE SCALE GENOMIC DNA]</scope>
    <source>
        <strain evidence="2 3">K23_9</strain>
    </source>
</reference>
<dbReference type="Proteomes" id="UP000319817">
    <property type="component" value="Chromosome"/>
</dbReference>
<keyword evidence="3" id="KW-1185">Reference proteome</keyword>
<dbReference type="SUPFAM" id="SSF51658">
    <property type="entry name" value="Xylose isomerase-like"/>
    <property type="match status" value="1"/>
</dbReference>
<feature type="domain" description="Xylose isomerase-like TIM barrel" evidence="1">
    <location>
        <begin position="72"/>
        <end position="284"/>
    </location>
</feature>